<dbReference type="Proteomes" id="UP000193711">
    <property type="component" value="Unassembled WGS sequence"/>
</dbReference>
<protein>
    <recommendedName>
        <fullName evidence="3">CdiI immunity protein domain-containing protein</fullName>
    </recommendedName>
</protein>
<evidence type="ECO:0000313" key="1">
    <source>
        <dbReference type="EMBL" id="SMH42884.1"/>
    </source>
</evidence>
<dbReference type="RefSeq" id="WP_085476543.1">
    <property type="nucleotide sequence ID" value="NZ_FXBM01000002.1"/>
</dbReference>
<keyword evidence="2" id="KW-1185">Reference proteome</keyword>
<dbReference type="EMBL" id="FXBM01000002">
    <property type="protein sequence ID" value="SMH42884.1"/>
    <property type="molecule type" value="Genomic_DNA"/>
</dbReference>
<name>A0A1X7NX02_9MICO</name>
<evidence type="ECO:0008006" key="3">
    <source>
        <dbReference type="Google" id="ProtNLM"/>
    </source>
</evidence>
<gene>
    <name evidence="1" type="ORF">SAMN06295885_2085</name>
</gene>
<proteinExistence type="predicted"/>
<organism evidence="1 2">
    <name type="scientific">Rathayibacter oskolensis</name>
    <dbReference type="NCBI Taxonomy" id="1891671"/>
    <lineage>
        <taxon>Bacteria</taxon>
        <taxon>Bacillati</taxon>
        <taxon>Actinomycetota</taxon>
        <taxon>Actinomycetes</taxon>
        <taxon>Micrococcales</taxon>
        <taxon>Microbacteriaceae</taxon>
        <taxon>Rathayibacter</taxon>
    </lineage>
</organism>
<sequence length="103" mass="11594">MISLGGRASRREGFDERSRALADRLRQWDVLGVYADEIRPSDDEEYDDLVAPLRAWLEAGASPEELSTGLVGVLRQWYGLSVPDDSAEIAFAREVHAWWTTLS</sequence>
<evidence type="ECO:0000313" key="2">
    <source>
        <dbReference type="Proteomes" id="UP000193711"/>
    </source>
</evidence>
<dbReference type="AlphaFoldDB" id="A0A1X7NX02"/>
<dbReference type="OrthoDB" id="9786032at2"/>
<reference evidence="2" key="1">
    <citation type="submission" date="2017-04" db="EMBL/GenBank/DDBJ databases">
        <authorList>
            <person name="Varghese N."/>
            <person name="Submissions S."/>
        </authorList>
    </citation>
    <scope>NUCLEOTIDE SEQUENCE [LARGE SCALE GENOMIC DNA]</scope>
    <source>
        <strain evidence="2">VKM Ac-2121</strain>
    </source>
</reference>
<accession>A0A1X7NX02</accession>